<evidence type="ECO:0000256" key="6">
    <source>
        <dbReference type="ARBA" id="ARBA00023179"/>
    </source>
</evidence>
<dbReference type="AlphaFoldDB" id="A0A9P0E0U5"/>
<dbReference type="GO" id="GO:0005509">
    <property type="term" value="F:calcium ion binding"/>
    <property type="evidence" value="ECO:0007669"/>
    <property type="project" value="InterPro"/>
</dbReference>
<comment type="caution">
    <text evidence="8">The sequence shown here is derived from an EMBL/GenBank/DDBJ whole genome shotgun (WGS) entry which is preliminary data.</text>
</comment>
<dbReference type="Gene3D" id="1.10.238.10">
    <property type="entry name" value="EF-hand"/>
    <property type="match status" value="2"/>
</dbReference>
<protein>
    <recommendedName>
        <fullName evidence="2">Myosin light chain alkali</fullName>
    </recommendedName>
</protein>
<evidence type="ECO:0000256" key="1">
    <source>
        <dbReference type="ARBA" id="ARBA00011445"/>
    </source>
</evidence>
<sequence>MYKNNNYFWLQADKLKDSEIETGEFALETYGDGDGKLDASNLGKFIYCCGLNPSLEILKTAGMTEKEGEKKLNLDECLNIYAELKKQIKDFGCYEDFIECLKLYDKNENGFMLVGELSHSLLTLGEKLTDAEVDEVFEQCLDEENDDGEIPYIPFLRRMCELDPPLKPKKK</sequence>
<evidence type="ECO:0000256" key="4">
    <source>
        <dbReference type="ARBA" id="ARBA00023123"/>
    </source>
</evidence>
<keyword evidence="9" id="KW-1185">Reference proteome</keyword>
<dbReference type="SUPFAM" id="SSF47473">
    <property type="entry name" value="EF-hand"/>
    <property type="match status" value="1"/>
</dbReference>
<keyword evidence="6" id="KW-0514">Muscle protein</keyword>
<name>A0A9P0E0U5_DIABA</name>
<evidence type="ECO:0000256" key="2">
    <source>
        <dbReference type="ARBA" id="ARBA00019148"/>
    </source>
</evidence>
<feature type="domain" description="EF-hand" evidence="7">
    <location>
        <begin position="92"/>
        <end position="127"/>
    </location>
</feature>
<dbReference type="PANTHER" id="PTHR23048:SF33">
    <property type="entry name" value="MYOSIN LIGHT CHAIN ALKALI"/>
    <property type="match status" value="1"/>
</dbReference>
<dbReference type="PANTHER" id="PTHR23048">
    <property type="entry name" value="MYOSIN LIGHT CHAIN 1, 3"/>
    <property type="match status" value="1"/>
</dbReference>
<dbReference type="FunFam" id="1.10.238.10:FF:000003">
    <property type="entry name" value="Calmodulin A"/>
    <property type="match status" value="1"/>
</dbReference>
<keyword evidence="4" id="KW-0518">Myosin</keyword>
<reference evidence="8" key="1">
    <citation type="submission" date="2022-01" db="EMBL/GenBank/DDBJ databases">
        <authorList>
            <person name="King R."/>
        </authorList>
    </citation>
    <scope>NUCLEOTIDE SEQUENCE</scope>
</reference>
<dbReference type="InterPro" id="IPR011992">
    <property type="entry name" value="EF-hand-dom_pair"/>
</dbReference>
<dbReference type="Proteomes" id="UP001153709">
    <property type="component" value="Unassembled WGS sequence"/>
</dbReference>
<dbReference type="PROSITE" id="PS50222">
    <property type="entry name" value="EF_HAND_2"/>
    <property type="match status" value="1"/>
</dbReference>
<dbReference type="InterPro" id="IPR050230">
    <property type="entry name" value="CALM/Myosin/TropC-like"/>
</dbReference>
<proteinExistence type="predicted"/>
<accession>A0A9P0E0U5</accession>
<dbReference type="InterPro" id="IPR002048">
    <property type="entry name" value="EF_hand_dom"/>
</dbReference>
<dbReference type="OrthoDB" id="26525at2759"/>
<dbReference type="EMBL" id="CAKJVB030000002">
    <property type="protein sequence ID" value="CAH1223938.1"/>
    <property type="molecule type" value="Genomic_DNA"/>
</dbReference>
<dbReference type="GO" id="GO:0005859">
    <property type="term" value="C:muscle myosin complex"/>
    <property type="evidence" value="ECO:0007669"/>
    <property type="project" value="TreeGrafter"/>
</dbReference>
<keyword evidence="3" id="KW-0677">Repeat</keyword>
<evidence type="ECO:0000313" key="9">
    <source>
        <dbReference type="Proteomes" id="UP001153709"/>
    </source>
</evidence>
<organism evidence="8 9">
    <name type="scientific">Diabrotica balteata</name>
    <name type="common">Banded cucumber beetle</name>
    <dbReference type="NCBI Taxonomy" id="107213"/>
    <lineage>
        <taxon>Eukaryota</taxon>
        <taxon>Metazoa</taxon>
        <taxon>Ecdysozoa</taxon>
        <taxon>Arthropoda</taxon>
        <taxon>Hexapoda</taxon>
        <taxon>Insecta</taxon>
        <taxon>Pterygota</taxon>
        <taxon>Neoptera</taxon>
        <taxon>Endopterygota</taxon>
        <taxon>Coleoptera</taxon>
        <taxon>Polyphaga</taxon>
        <taxon>Cucujiformia</taxon>
        <taxon>Chrysomeloidea</taxon>
        <taxon>Chrysomelidae</taxon>
        <taxon>Galerucinae</taxon>
        <taxon>Diabroticina</taxon>
        <taxon>Diabroticites</taxon>
        <taxon>Diabrotica</taxon>
    </lineage>
</organism>
<keyword evidence="5" id="KW-0505">Motor protein</keyword>
<evidence type="ECO:0000256" key="3">
    <source>
        <dbReference type="ARBA" id="ARBA00022737"/>
    </source>
</evidence>
<evidence type="ECO:0000259" key="7">
    <source>
        <dbReference type="PROSITE" id="PS50222"/>
    </source>
</evidence>
<evidence type="ECO:0000313" key="8">
    <source>
        <dbReference type="EMBL" id="CAH1223938.1"/>
    </source>
</evidence>
<gene>
    <name evidence="8" type="ORF">DIABBA_LOCUS59</name>
</gene>
<evidence type="ECO:0000256" key="5">
    <source>
        <dbReference type="ARBA" id="ARBA00023175"/>
    </source>
</evidence>
<comment type="subunit">
    <text evidence="1">Myosin is a hexamer of 2 heavy chains and 4 light chains.</text>
</comment>